<feature type="domain" description="GH18" evidence="3">
    <location>
        <begin position="93"/>
        <end position="415"/>
    </location>
</feature>
<keyword evidence="5" id="KW-1185">Reference proteome</keyword>
<organism evidence="4 5">
    <name type="scientific">Litchfieldia luteola</name>
    <dbReference type="NCBI Taxonomy" id="682179"/>
    <lineage>
        <taxon>Bacteria</taxon>
        <taxon>Bacillati</taxon>
        <taxon>Bacillota</taxon>
        <taxon>Bacilli</taxon>
        <taxon>Bacillales</taxon>
        <taxon>Bacillaceae</taxon>
        <taxon>Litchfieldia</taxon>
    </lineage>
</organism>
<dbReference type="Gene3D" id="3.10.350.10">
    <property type="entry name" value="LysM domain"/>
    <property type="match status" value="1"/>
</dbReference>
<dbReference type="EMBL" id="JADCLJ010000007">
    <property type="protein sequence ID" value="MBE4907145.1"/>
    <property type="molecule type" value="Genomic_DNA"/>
</dbReference>
<dbReference type="Pfam" id="PF01476">
    <property type="entry name" value="LysM"/>
    <property type="match status" value="1"/>
</dbReference>
<evidence type="ECO:0000313" key="5">
    <source>
        <dbReference type="Proteomes" id="UP001516662"/>
    </source>
</evidence>
<dbReference type="PANTHER" id="PTHR46066">
    <property type="entry name" value="CHITINASE DOMAIN-CONTAINING PROTEIN 1 FAMILY MEMBER"/>
    <property type="match status" value="1"/>
</dbReference>
<evidence type="ECO:0000259" key="3">
    <source>
        <dbReference type="PROSITE" id="PS51910"/>
    </source>
</evidence>
<dbReference type="Proteomes" id="UP001516662">
    <property type="component" value="Unassembled WGS sequence"/>
</dbReference>
<sequence length="652" mass="73207">MTEFLNRFEISEEKDGSTIIFYLNPETTEFSTEFLASLKNQKETIEGKVNELLKEKLPGVKASAVKVVVGSMIITTIPLYTEKASAHNVENFNMSYIYFGNPNTHVSYVERTQGNLQVISPSYFDINPDGSLKLTRLVNSAFIEEMHGKGVKVVPFLSNHWDRASGRAALENREKLAQDIANAIETYNLDGVNVDIENVTDVDRENYTDLVRLLREKIPAHKEVSVAVAANPNGWNAGWHGSYDYHALSQYADYLMIMAYDESYTGGPEGPVASLPWVKRSIEYAINKGVPKDKIVLGIPFFGRYWVEGQAFGGYGISNNRVEELINLYESTVTYDEKAQSPKATIIIKDTDPTYNLAGRILGPGTYHIWYENEQSIKAKVDLVHEYEIKGTGSWALGQENNLIWQNYGEWLKGHTATTELKTPEVQPSYTNYTVKSGDSLSSIALRHGTTVAKIKEVNGLTSDLIKIGQTLKIPNSQAAGTTTPINDTTPDIVRGPRGEIGHVQVKKRINLWKRDANGKLEFVRILNPGESYRVYKIDSRYGGQYDVGGNHWITNMPDHVTYQPLTQTTQNDITVVRGPKGEIGHIRILKPINLWQRDANGKLLYSRVLKPGEVYRVYSNDEKYGGQFGVGGNHWITNMKGYVSYEPLQNK</sequence>
<keyword evidence="1" id="KW-0326">Glycosidase</keyword>
<name>A0ABR9QF75_9BACI</name>
<dbReference type="PANTHER" id="PTHR46066:SF2">
    <property type="entry name" value="CHITINASE DOMAIN-CONTAINING PROTEIN 1"/>
    <property type="match status" value="1"/>
</dbReference>
<dbReference type="InterPro" id="IPR036779">
    <property type="entry name" value="LysM_dom_sf"/>
</dbReference>
<proteinExistence type="predicted"/>
<reference evidence="4 5" key="1">
    <citation type="submission" date="2020-10" db="EMBL/GenBank/DDBJ databases">
        <title>Bacillus sp. HD4P25, an endophyte from a halophyte.</title>
        <authorList>
            <person name="Sun J.-Q."/>
        </authorList>
    </citation>
    <scope>NUCLEOTIDE SEQUENCE [LARGE SCALE GENOMIC DNA]</scope>
    <source>
        <strain evidence="4 5">YIM 93174</strain>
    </source>
</reference>
<dbReference type="RefSeq" id="WP_193534620.1">
    <property type="nucleotide sequence ID" value="NZ_JADCLJ010000007.1"/>
</dbReference>
<comment type="caution">
    <text evidence="4">The sequence shown here is derived from an EMBL/GenBank/DDBJ whole genome shotgun (WGS) entry which is preliminary data.</text>
</comment>
<protein>
    <submittedName>
        <fullName evidence="4">LysM peptidoglycan-binding domain-containing protein</fullName>
    </submittedName>
</protein>
<gene>
    <name evidence="4" type="ORF">IMZ08_03610</name>
</gene>
<dbReference type="SMART" id="SM00636">
    <property type="entry name" value="Glyco_18"/>
    <property type="match status" value="1"/>
</dbReference>
<dbReference type="SMART" id="SM00257">
    <property type="entry name" value="LysM"/>
    <property type="match status" value="1"/>
</dbReference>
<dbReference type="InterPro" id="IPR017853">
    <property type="entry name" value="GH"/>
</dbReference>
<dbReference type="SUPFAM" id="SSF54106">
    <property type="entry name" value="LysM domain"/>
    <property type="match status" value="1"/>
</dbReference>
<evidence type="ECO:0000256" key="1">
    <source>
        <dbReference type="ARBA" id="ARBA00023295"/>
    </source>
</evidence>
<dbReference type="SUPFAM" id="SSF51445">
    <property type="entry name" value="(Trans)glycosidases"/>
    <property type="match status" value="1"/>
</dbReference>
<keyword evidence="1" id="KW-0378">Hydrolase</keyword>
<dbReference type="Gene3D" id="3.20.20.80">
    <property type="entry name" value="Glycosidases"/>
    <property type="match status" value="1"/>
</dbReference>
<dbReference type="InterPro" id="IPR011583">
    <property type="entry name" value="Chitinase_II/V-like_cat"/>
</dbReference>
<evidence type="ECO:0000259" key="2">
    <source>
        <dbReference type="PROSITE" id="PS51782"/>
    </source>
</evidence>
<dbReference type="Gene3D" id="3.10.50.10">
    <property type="match status" value="1"/>
</dbReference>
<evidence type="ECO:0000313" key="4">
    <source>
        <dbReference type="EMBL" id="MBE4907145.1"/>
    </source>
</evidence>
<feature type="domain" description="LysM" evidence="2">
    <location>
        <begin position="431"/>
        <end position="474"/>
    </location>
</feature>
<dbReference type="PROSITE" id="PS51910">
    <property type="entry name" value="GH18_2"/>
    <property type="match status" value="1"/>
</dbReference>
<dbReference type="InterPro" id="IPR001223">
    <property type="entry name" value="Glyco_hydro18_cat"/>
</dbReference>
<dbReference type="PROSITE" id="PS51782">
    <property type="entry name" value="LYSM"/>
    <property type="match status" value="1"/>
</dbReference>
<accession>A0ABR9QF75</accession>
<dbReference type="InterPro" id="IPR018392">
    <property type="entry name" value="LysM"/>
</dbReference>
<dbReference type="CDD" id="cd00118">
    <property type="entry name" value="LysM"/>
    <property type="match status" value="1"/>
</dbReference>
<dbReference type="InterPro" id="IPR029070">
    <property type="entry name" value="Chitinase_insertion_sf"/>
</dbReference>
<dbReference type="Pfam" id="PF00704">
    <property type="entry name" value="Glyco_hydro_18"/>
    <property type="match status" value="1"/>
</dbReference>